<dbReference type="GO" id="GO:0000160">
    <property type="term" value="P:phosphorelay signal transduction system"/>
    <property type="evidence" value="ECO:0007669"/>
    <property type="project" value="InterPro"/>
</dbReference>
<dbReference type="InterPro" id="IPR011006">
    <property type="entry name" value="CheY-like_superfamily"/>
</dbReference>
<evidence type="ECO:0000256" key="1">
    <source>
        <dbReference type="PROSITE-ProRule" id="PRU00169"/>
    </source>
</evidence>
<evidence type="ECO:0000313" key="3">
    <source>
        <dbReference type="EMBL" id="SOD79970.1"/>
    </source>
</evidence>
<evidence type="ECO:0000313" key="4">
    <source>
        <dbReference type="Proteomes" id="UP000219452"/>
    </source>
</evidence>
<dbReference type="PROSITE" id="PS50110">
    <property type="entry name" value="RESPONSE_REGULATORY"/>
    <property type="match status" value="1"/>
</dbReference>
<organism evidence="3 4">
    <name type="scientific">Spirosoma fluviale</name>
    <dbReference type="NCBI Taxonomy" id="1597977"/>
    <lineage>
        <taxon>Bacteria</taxon>
        <taxon>Pseudomonadati</taxon>
        <taxon>Bacteroidota</taxon>
        <taxon>Cytophagia</taxon>
        <taxon>Cytophagales</taxon>
        <taxon>Cytophagaceae</taxon>
        <taxon>Spirosoma</taxon>
    </lineage>
</organism>
<accession>A0A286F9U3</accession>
<dbReference type="Proteomes" id="UP000219452">
    <property type="component" value="Unassembled WGS sequence"/>
</dbReference>
<proteinExistence type="predicted"/>
<dbReference type="PANTHER" id="PTHR44520">
    <property type="entry name" value="RESPONSE REGULATOR RCP1-RELATED"/>
    <property type="match status" value="1"/>
</dbReference>
<dbReference type="RefSeq" id="WP_097124840.1">
    <property type="nucleotide sequence ID" value="NZ_OCNH01000001.1"/>
</dbReference>
<name>A0A286F9U3_9BACT</name>
<feature type="domain" description="Response regulatory" evidence="2">
    <location>
        <begin position="17"/>
        <end position="143"/>
    </location>
</feature>
<dbReference type="Gene3D" id="3.40.50.2300">
    <property type="match status" value="1"/>
</dbReference>
<dbReference type="OrthoDB" id="958605at2"/>
<keyword evidence="1" id="KW-0597">Phosphoprotein</keyword>
<dbReference type="PANTHER" id="PTHR44520:SF2">
    <property type="entry name" value="RESPONSE REGULATOR RCP1"/>
    <property type="match status" value="1"/>
</dbReference>
<feature type="modified residue" description="4-aspartylphosphate" evidence="1">
    <location>
        <position position="74"/>
    </location>
</feature>
<dbReference type="AlphaFoldDB" id="A0A286F9U3"/>
<evidence type="ECO:0000259" key="2">
    <source>
        <dbReference type="PROSITE" id="PS50110"/>
    </source>
</evidence>
<dbReference type="Pfam" id="PF00072">
    <property type="entry name" value="Response_reg"/>
    <property type="match status" value="1"/>
</dbReference>
<protein>
    <submittedName>
        <fullName evidence="3">CheY chemotaxis protein or a CheY-like REC (Receiver) domain</fullName>
    </submittedName>
</protein>
<gene>
    <name evidence="3" type="ORF">SAMN06269250_1168</name>
</gene>
<dbReference type="EMBL" id="OCNH01000001">
    <property type="protein sequence ID" value="SOD79970.1"/>
    <property type="molecule type" value="Genomic_DNA"/>
</dbReference>
<dbReference type="InterPro" id="IPR001789">
    <property type="entry name" value="Sig_transdc_resp-reg_receiver"/>
</dbReference>
<reference evidence="4" key="1">
    <citation type="submission" date="2017-09" db="EMBL/GenBank/DDBJ databases">
        <authorList>
            <person name="Varghese N."/>
            <person name="Submissions S."/>
        </authorList>
    </citation>
    <scope>NUCLEOTIDE SEQUENCE [LARGE SCALE GENOMIC DNA]</scope>
    <source>
        <strain evidence="4">DSM 29961</strain>
    </source>
</reference>
<dbReference type="SMART" id="SM00448">
    <property type="entry name" value="REC"/>
    <property type="match status" value="1"/>
</dbReference>
<keyword evidence="4" id="KW-1185">Reference proteome</keyword>
<dbReference type="InterPro" id="IPR052893">
    <property type="entry name" value="TCS_response_regulator"/>
</dbReference>
<dbReference type="SUPFAM" id="SSF52172">
    <property type="entry name" value="CheY-like"/>
    <property type="match status" value="1"/>
</dbReference>
<sequence length="154" mass="17645">MNEGTKAQMGRPHRGNKILLIDDSLDHCVLIETVLQECMPDAHLLTAYTREEAITQLKNCQEAKESLPRLILLDLYFPLRNDGLQVLQVLKANDSPYRLIPVTVLSHSSLAEDIQTSYDLGATSYIVKPGDFKRWLAYFQALRQYWWQTVSLPL</sequence>